<dbReference type="Pfam" id="PF01547">
    <property type="entry name" value="SBP_bac_1"/>
    <property type="match status" value="1"/>
</dbReference>
<keyword evidence="7" id="KW-1185">Reference proteome</keyword>
<dbReference type="EMBL" id="JAAOXG010000020">
    <property type="protein sequence ID" value="NNJ30230.1"/>
    <property type="molecule type" value="Genomic_DNA"/>
</dbReference>
<dbReference type="InterPro" id="IPR006059">
    <property type="entry name" value="SBP"/>
</dbReference>
<dbReference type="InterPro" id="IPR050490">
    <property type="entry name" value="Bact_solute-bd_prot1"/>
</dbReference>
<feature type="signal peptide" evidence="5">
    <location>
        <begin position="1"/>
        <end position="29"/>
    </location>
</feature>
<dbReference type="Gene3D" id="3.40.190.10">
    <property type="entry name" value="Periplasmic binding protein-like II"/>
    <property type="match status" value="1"/>
</dbReference>
<comment type="subcellular location">
    <subcellularLocation>
        <location evidence="1">Cell envelope</location>
    </subcellularLocation>
</comment>
<accession>A0ABX1VS49</accession>
<reference evidence="6 7" key="1">
    <citation type="submission" date="2020-03" db="EMBL/GenBank/DDBJ databases">
        <title>Genome Sequence of industrial isolate, B5A.</title>
        <authorList>
            <person name="Sharma S."/>
            <person name="Patil P.B."/>
            <person name="Korpole S."/>
        </authorList>
    </citation>
    <scope>NUCLEOTIDE SEQUENCE [LARGE SCALE GENOMIC DNA]</scope>
    <source>
        <strain evidence="6 7">PI-S10-B5A</strain>
    </source>
</reference>
<evidence type="ECO:0000256" key="4">
    <source>
        <dbReference type="ARBA" id="ARBA00022729"/>
    </source>
</evidence>
<protein>
    <submittedName>
        <fullName evidence="6">Sugar ABC transporter substrate-binding protein</fullName>
    </submittedName>
</protein>
<dbReference type="SUPFAM" id="SSF53850">
    <property type="entry name" value="Periplasmic binding protein-like II"/>
    <property type="match status" value="1"/>
</dbReference>
<evidence type="ECO:0000256" key="5">
    <source>
        <dbReference type="SAM" id="SignalP"/>
    </source>
</evidence>
<dbReference type="RefSeq" id="WP_170821429.1">
    <property type="nucleotide sequence ID" value="NZ_JAAOXG010000020.1"/>
</dbReference>
<keyword evidence="4 5" id="KW-0732">Signal</keyword>
<proteinExistence type="inferred from homology"/>
<comment type="caution">
    <text evidence="6">The sequence shown here is derived from an EMBL/GenBank/DDBJ whole genome shotgun (WGS) entry which is preliminary data.</text>
</comment>
<name>A0ABX1VS49_9FIRM</name>
<comment type="similarity">
    <text evidence="2">Belongs to the bacterial solute-binding protein 1 family.</text>
</comment>
<feature type="chain" id="PRO_5046954545" evidence="5">
    <location>
        <begin position="30"/>
        <end position="431"/>
    </location>
</feature>
<sequence>MKKRRLLSGLLAAVMAVGMITGCSGGSSASSGKSGGNEKVTIKVALWDYSNTKYYKAIFDAFTAKYPDITVEPVEFAADEYDNTITTQLGGKQDFDVVFTKGTPALSALITQGHVLALDDFMAKDTSFNKDNYLGLMDQLQMDGKTYAVPFRKDNNMIFYNKDLFDKAGVPYPEDGMTMKEYHELAAKMTSGTGNDKVYGAHVHTWPSNVYNYARRIESFDQLNKDTYMNLKPYYEEILAMQDEGLVQDYGALKSSNIHYSGVFYNQQAAMLQIGTWYINMCLENVKDFKWGCCSIPNEEGIGNTNAVGGVTPIAIGAYAKHPEEAWKFITTVCGEEGAELLANSGIVPGYNSEKINAIFDAIPEKYPNAPEKLSKYINVGKYVIEQRMDKHTKDIDNIITEQHSAIMTKSVTVDEGLKKLIERVSEVQAQ</sequence>
<dbReference type="Proteomes" id="UP000539052">
    <property type="component" value="Unassembled WGS sequence"/>
</dbReference>
<evidence type="ECO:0000256" key="1">
    <source>
        <dbReference type="ARBA" id="ARBA00004196"/>
    </source>
</evidence>
<evidence type="ECO:0000313" key="7">
    <source>
        <dbReference type="Proteomes" id="UP000539052"/>
    </source>
</evidence>
<evidence type="ECO:0000313" key="6">
    <source>
        <dbReference type="EMBL" id="NNJ30230.1"/>
    </source>
</evidence>
<evidence type="ECO:0000256" key="2">
    <source>
        <dbReference type="ARBA" id="ARBA00008520"/>
    </source>
</evidence>
<dbReference type="CDD" id="cd13585">
    <property type="entry name" value="PBP2_TMBP_like"/>
    <property type="match status" value="1"/>
</dbReference>
<keyword evidence="3" id="KW-0813">Transport</keyword>
<organism evidence="6 7">
    <name type="scientific">Lacrimispora defluvii</name>
    <dbReference type="NCBI Taxonomy" id="2719233"/>
    <lineage>
        <taxon>Bacteria</taxon>
        <taxon>Bacillati</taxon>
        <taxon>Bacillota</taxon>
        <taxon>Clostridia</taxon>
        <taxon>Lachnospirales</taxon>
        <taxon>Lachnospiraceae</taxon>
        <taxon>Lacrimispora</taxon>
    </lineage>
</organism>
<dbReference type="PANTHER" id="PTHR43649:SF31">
    <property type="entry name" value="SN-GLYCEROL-3-PHOSPHATE-BINDING PERIPLASMIC PROTEIN UGPB"/>
    <property type="match status" value="1"/>
</dbReference>
<dbReference type="PROSITE" id="PS51257">
    <property type="entry name" value="PROKAR_LIPOPROTEIN"/>
    <property type="match status" value="1"/>
</dbReference>
<dbReference type="PANTHER" id="PTHR43649">
    <property type="entry name" value="ARABINOSE-BINDING PROTEIN-RELATED"/>
    <property type="match status" value="1"/>
</dbReference>
<evidence type="ECO:0000256" key="3">
    <source>
        <dbReference type="ARBA" id="ARBA00022448"/>
    </source>
</evidence>
<gene>
    <name evidence="6" type="ORF">G9470_10575</name>
</gene>